<organism evidence="2 3">
    <name type="scientific">Aspergillus glaucus CBS 516.65</name>
    <dbReference type="NCBI Taxonomy" id="1160497"/>
    <lineage>
        <taxon>Eukaryota</taxon>
        <taxon>Fungi</taxon>
        <taxon>Dikarya</taxon>
        <taxon>Ascomycota</taxon>
        <taxon>Pezizomycotina</taxon>
        <taxon>Eurotiomycetes</taxon>
        <taxon>Eurotiomycetidae</taxon>
        <taxon>Eurotiales</taxon>
        <taxon>Aspergillaceae</taxon>
        <taxon>Aspergillus</taxon>
        <taxon>Aspergillus subgen. Aspergillus</taxon>
    </lineage>
</organism>
<feature type="region of interest" description="Disordered" evidence="1">
    <location>
        <begin position="82"/>
        <end position="104"/>
    </location>
</feature>
<evidence type="ECO:0000256" key="1">
    <source>
        <dbReference type="SAM" id="MobiDB-lite"/>
    </source>
</evidence>
<dbReference type="OrthoDB" id="4509994at2759"/>
<keyword evidence="3" id="KW-1185">Reference proteome</keyword>
<sequence>QLYMKTSDKFHEFLSGFLYLAAEADVAEKDWKNELYTKLTTRLQELCISDCIKNGTFQEFSSAVSQTASFLKVINHHAQKNQTFTPNKEMNKSASQSGTTIKKV</sequence>
<dbReference type="AlphaFoldDB" id="A0A1L9VG43"/>
<feature type="non-terminal residue" evidence="2">
    <location>
        <position position="1"/>
    </location>
</feature>
<name>A0A1L9VG43_ASPGL</name>
<accession>A0A1L9VG43</accession>
<evidence type="ECO:0000313" key="2">
    <source>
        <dbReference type="EMBL" id="OJJ82792.1"/>
    </source>
</evidence>
<dbReference type="EMBL" id="KV878901">
    <property type="protein sequence ID" value="OJJ82792.1"/>
    <property type="molecule type" value="Genomic_DNA"/>
</dbReference>
<reference evidence="3" key="1">
    <citation type="journal article" date="2017" name="Genome Biol.">
        <title>Comparative genomics reveals high biological diversity and specific adaptations in the industrially and medically important fungal genus Aspergillus.</title>
        <authorList>
            <person name="de Vries R.P."/>
            <person name="Riley R."/>
            <person name="Wiebenga A."/>
            <person name="Aguilar-Osorio G."/>
            <person name="Amillis S."/>
            <person name="Uchima C.A."/>
            <person name="Anderluh G."/>
            <person name="Asadollahi M."/>
            <person name="Askin M."/>
            <person name="Barry K."/>
            <person name="Battaglia E."/>
            <person name="Bayram O."/>
            <person name="Benocci T."/>
            <person name="Braus-Stromeyer S.A."/>
            <person name="Caldana C."/>
            <person name="Canovas D."/>
            <person name="Cerqueira G.C."/>
            <person name="Chen F."/>
            <person name="Chen W."/>
            <person name="Choi C."/>
            <person name="Clum A."/>
            <person name="Dos Santos R.A."/>
            <person name="Damasio A.R."/>
            <person name="Diallinas G."/>
            <person name="Emri T."/>
            <person name="Fekete E."/>
            <person name="Flipphi M."/>
            <person name="Freyberg S."/>
            <person name="Gallo A."/>
            <person name="Gournas C."/>
            <person name="Habgood R."/>
            <person name="Hainaut M."/>
            <person name="Harispe M.L."/>
            <person name="Henrissat B."/>
            <person name="Hilden K.S."/>
            <person name="Hope R."/>
            <person name="Hossain A."/>
            <person name="Karabika E."/>
            <person name="Karaffa L."/>
            <person name="Karanyi Z."/>
            <person name="Krasevec N."/>
            <person name="Kuo A."/>
            <person name="Kusch H."/>
            <person name="LaButti K."/>
            <person name="Lagendijk E.L."/>
            <person name="Lapidus A."/>
            <person name="Levasseur A."/>
            <person name="Lindquist E."/>
            <person name="Lipzen A."/>
            <person name="Logrieco A.F."/>
            <person name="MacCabe A."/>
            <person name="Maekelae M.R."/>
            <person name="Malavazi I."/>
            <person name="Melin P."/>
            <person name="Meyer V."/>
            <person name="Mielnichuk N."/>
            <person name="Miskei M."/>
            <person name="Molnar A.P."/>
            <person name="Mule G."/>
            <person name="Ngan C.Y."/>
            <person name="Orejas M."/>
            <person name="Orosz E."/>
            <person name="Ouedraogo J.P."/>
            <person name="Overkamp K.M."/>
            <person name="Park H.-S."/>
            <person name="Perrone G."/>
            <person name="Piumi F."/>
            <person name="Punt P.J."/>
            <person name="Ram A.F."/>
            <person name="Ramon A."/>
            <person name="Rauscher S."/>
            <person name="Record E."/>
            <person name="Riano-Pachon D.M."/>
            <person name="Robert V."/>
            <person name="Roehrig J."/>
            <person name="Ruller R."/>
            <person name="Salamov A."/>
            <person name="Salih N.S."/>
            <person name="Samson R.A."/>
            <person name="Sandor E."/>
            <person name="Sanguinetti M."/>
            <person name="Schuetze T."/>
            <person name="Sepcic K."/>
            <person name="Shelest E."/>
            <person name="Sherlock G."/>
            <person name="Sophianopoulou V."/>
            <person name="Squina F.M."/>
            <person name="Sun H."/>
            <person name="Susca A."/>
            <person name="Todd R.B."/>
            <person name="Tsang A."/>
            <person name="Unkles S.E."/>
            <person name="van de Wiele N."/>
            <person name="van Rossen-Uffink D."/>
            <person name="Oliveira J.V."/>
            <person name="Vesth T.C."/>
            <person name="Visser J."/>
            <person name="Yu J.-H."/>
            <person name="Zhou M."/>
            <person name="Andersen M.R."/>
            <person name="Archer D.B."/>
            <person name="Baker S.E."/>
            <person name="Benoit I."/>
            <person name="Brakhage A.A."/>
            <person name="Braus G.H."/>
            <person name="Fischer R."/>
            <person name="Frisvad J.C."/>
            <person name="Goldman G.H."/>
            <person name="Houbraken J."/>
            <person name="Oakley B."/>
            <person name="Pocsi I."/>
            <person name="Scazzocchio C."/>
            <person name="Seiboth B."/>
            <person name="vanKuyk P.A."/>
            <person name="Wortman J."/>
            <person name="Dyer P.S."/>
            <person name="Grigoriev I.V."/>
        </authorList>
    </citation>
    <scope>NUCLEOTIDE SEQUENCE [LARGE SCALE GENOMIC DNA]</scope>
    <source>
        <strain evidence="3">CBS 516.65</strain>
    </source>
</reference>
<evidence type="ECO:0000313" key="3">
    <source>
        <dbReference type="Proteomes" id="UP000184300"/>
    </source>
</evidence>
<dbReference type="Proteomes" id="UP000184300">
    <property type="component" value="Unassembled WGS sequence"/>
</dbReference>
<dbReference type="RefSeq" id="XP_022399490.1">
    <property type="nucleotide sequence ID" value="XM_022540922.1"/>
</dbReference>
<dbReference type="VEuPathDB" id="FungiDB:ASPGLDRAFT_129833"/>
<proteinExistence type="predicted"/>
<dbReference type="STRING" id="1160497.A0A1L9VG43"/>
<dbReference type="GeneID" id="34457183"/>
<protein>
    <submittedName>
        <fullName evidence="2">Uncharacterized protein</fullName>
    </submittedName>
</protein>
<gene>
    <name evidence="2" type="ORF">ASPGLDRAFT_129833</name>
</gene>